<evidence type="ECO:0000256" key="1">
    <source>
        <dbReference type="SAM" id="Phobius"/>
    </source>
</evidence>
<name>A0AA44TF31_BACCE</name>
<evidence type="ECO:0000313" key="2">
    <source>
        <dbReference type="EMBL" id="PFR99177.1"/>
    </source>
</evidence>
<dbReference type="AlphaFoldDB" id="A0AA44TF31"/>
<dbReference type="Proteomes" id="UP000226357">
    <property type="component" value="Unassembled WGS sequence"/>
</dbReference>
<sequence>MGKYRDFLLWGMLYIYVFLYLFLYIAFIFIIGMAHSSYTIVSVLAVSIPFIFLLVLQRIVLHFSSSNNKRKCKDIIIVGTVFFSICIVQLGVNEYNSKFRIDRWLEDEGNRVYMIDDLLAKHKLVGKPKEEIIKLLGKPTETSRFEEMNQTVYYLGDERGFIPIDSEWLILQFNSDNQVVECKLHKD</sequence>
<proteinExistence type="predicted"/>
<dbReference type="EMBL" id="NVBO01000144">
    <property type="protein sequence ID" value="PFR99177.1"/>
    <property type="molecule type" value="Genomic_DNA"/>
</dbReference>
<feature type="transmembrane region" description="Helical" evidence="1">
    <location>
        <begin position="75"/>
        <end position="92"/>
    </location>
</feature>
<organism evidence="2 3">
    <name type="scientific">Bacillus cereus</name>
    <dbReference type="NCBI Taxonomy" id="1396"/>
    <lineage>
        <taxon>Bacteria</taxon>
        <taxon>Bacillati</taxon>
        <taxon>Bacillota</taxon>
        <taxon>Bacilli</taxon>
        <taxon>Bacillales</taxon>
        <taxon>Bacillaceae</taxon>
        <taxon>Bacillus</taxon>
        <taxon>Bacillus cereus group</taxon>
    </lineage>
</organism>
<comment type="caution">
    <text evidence="2">The sequence shown here is derived from an EMBL/GenBank/DDBJ whole genome shotgun (WGS) entry which is preliminary data.</text>
</comment>
<feature type="transmembrane region" description="Helical" evidence="1">
    <location>
        <begin position="37"/>
        <end position="55"/>
    </location>
</feature>
<evidence type="ECO:0008006" key="4">
    <source>
        <dbReference type="Google" id="ProtNLM"/>
    </source>
</evidence>
<keyword evidence="1" id="KW-0472">Membrane</keyword>
<keyword evidence="1" id="KW-0812">Transmembrane</keyword>
<protein>
    <recommendedName>
        <fullName evidence="4">Outer membrane protein assembly factor BamE</fullName>
    </recommendedName>
</protein>
<accession>A0AA44TF31</accession>
<reference evidence="2 3" key="1">
    <citation type="submission" date="2017-09" db="EMBL/GenBank/DDBJ databases">
        <title>Large-scale bioinformatics analysis of Bacillus genomes uncovers conserved roles of natural products in bacterial physiology.</title>
        <authorList>
            <consortium name="Agbiome Team Llc"/>
            <person name="Bleich R.M."/>
            <person name="Grubbs K.J."/>
            <person name="Santa Maria K.C."/>
            <person name="Allen S.E."/>
            <person name="Farag S."/>
            <person name="Shank E.A."/>
            <person name="Bowers A."/>
        </authorList>
    </citation>
    <scope>NUCLEOTIDE SEQUENCE [LARGE SCALE GENOMIC DNA]</scope>
    <source>
        <strain evidence="2 3">AFS067272</strain>
    </source>
</reference>
<gene>
    <name evidence="2" type="ORF">COK38_16895</name>
</gene>
<feature type="transmembrane region" description="Helical" evidence="1">
    <location>
        <begin position="7"/>
        <end position="31"/>
    </location>
</feature>
<keyword evidence="1" id="KW-1133">Transmembrane helix</keyword>
<dbReference type="RefSeq" id="WP_000521657.1">
    <property type="nucleotide sequence ID" value="NZ_NUYJ01000118.1"/>
</dbReference>
<evidence type="ECO:0000313" key="3">
    <source>
        <dbReference type="Proteomes" id="UP000226357"/>
    </source>
</evidence>